<dbReference type="SFLD" id="SFLDS00005">
    <property type="entry name" value="Isoprenoid_Synthase_Type_I"/>
    <property type="match status" value="1"/>
</dbReference>
<dbReference type="SUPFAM" id="SSF48576">
    <property type="entry name" value="Terpenoid synthases"/>
    <property type="match status" value="1"/>
</dbReference>
<dbReference type="PANTHER" id="PTHR31480">
    <property type="entry name" value="BIFUNCTIONAL LYCOPENE CYCLASE/PHYTOENE SYNTHASE"/>
    <property type="match status" value="1"/>
</dbReference>
<accession>A0A373FN85</accession>
<dbReference type="InterPro" id="IPR002060">
    <property type="entry name" value="Squ/phyt_synthse"/>
</dbReference>
<dbReference type="EMBL" id="QURR01000012">
    <property type="protein sequence ID" value="RGE44982.1"/>
    <property type="molecule type" value="Genomic_DNA"/>
</dbReference>
<dbReference type="EC" id="2.5.1.21" evidence="2"/>
<evidence type="ECO:0000313" key="2">
    <source>
        <dbReference type="EMBL" id="RGE44982.1"/>
    </source>
</evidence>
<comment type="caution">
    <text evidence="2">The sequence shown here is derived from an EMBL/GenBank/DDBJ whole genome shotgun (WGS) entry which is preliminary data.</text>
</comment>
<dbReference type="InterPro" id="IPR008949">
    <property type="entry name" value="Isoprenoid_synthase_dom_sf"/>
</dbReference>
<reference evidence="2 3" key="1">
    <citation type="submission" date="2018-08" db="EMBL/GenBank/DDBJ databases">
        <title>Comamonas testosteroni strain SWCO2.</title>
        <authorList>
            <person name="Jiang N."/>
            <person name="Zhang X.Z."/>
        </authorList>
    </citation>
    <scope>NUCLEOTIDE SEQUENCE [LARGE SCALE GENOMIC DNA]</scope>
    <source>
        <strain evidence="2 3">SWCO2</strain>
    </source>
</reference>
<evidence type="ECO:0000313" key="3">
    <source>
        <dbReference type="Proteomes" id="UP000261948"/>
    </source>
</evidence>
<evidence type="ECO:0000256" key="1">
    <source>
        <dbReference type="ARBA" id="ARBA00022679"/>
    </source>
</evidence>
<dbReference type="InterPro" id="IPR017828">
    <property type="entry name" value="SQ_synth_HpnD-like"/>
</dbReference>
<dbReference type="GO" id="GO:0016117">
    <property type="term" value="P:carotenoid biosynthetic process"/>
    <property type="evidence" value="ECO:0007669"/>
    <property type="project" value="InterPro"/>
</dbReference>
<name>A0A373FN85_COMTE</name>
<dbReference type="Gene3D" id="1.10.600.10">
    <property type="entry name" value="Farnesyl Diphosphate Synthase"/>
    <property type="match status" value="1"/>
</dbReference>
<keyword evidence="3" id="KW-1185">Reference proteome</keyword>
<dbReference type="OrthoDB" id="9807580at2"/>
<dbReference type="Pfam" id="PF00494">
    <property type="entry name" value="SQS_PSY"/>
    <property type="match status" value="1"/>
</dbReference>
<keyword evidence="1 2" id="KW-0808">Transferase</keyword>
<dbReference type="GO" id="GO:0004311">
    <property type="term" value="F:geranylgeranyl diphosphate synthase activity"/>
    <property type="evidence" value="ECO:0007669"/>
    <property type="project" value="InterPro"/>
</dbReference>
<proteinExistence type="predicted"/>
<dbReference type="GO" id="GO:0051996">
    <property type="term" value="F:squalene synthase [NAD(P)H] activity"/>
    <property type="evidence" value="ECO:0007669"/>
    <property type="project" value="UniProtKB-EC"/>
</dbReference>
<dbReference type="CDD" id="cd00683">
    <property type="entry name" value="Trans_IPPS_HH"/>
    <property type="match status" value="1"/>
</dbReference>
<dbReference type="InterPro" id="IPR033904">
    <property type="entry name" value="Trans_IPPS_HH"/>
</dbReference>
<dbReference type="PROSITE" id="PS01045">
    <property type="entry name" value="SQUALEN_PHYTOEN_SYN_2"/>
    <property type="match status" value="1"/>
</dbReference>
<dbReference type="AlphaFoldDB" id="A0A373FN85"/>
<dbReference type="NCBIfam" id="TIGR03465">
    <property type="entry name" value="HpnD"/>
    <property type="match status" value="1"/>
</dbReference>
<dbReference type="InterPro" id="IPR044843">
    <property type="entry name" value="Trans_IPPS_bact-type"/>
</dbReference>
<sequence length="282" mass="32304">MNPDQYVQDKAASSGSSFYYAFLFLPKERRAAITAFYAFCREVDDVVDEVTDPGVAATKLAWWKSEVHKAFSSPLGQSTHPVMQALMPHTQTFGIEERHLQAVIEGCQMDLDQTRYLDFAGLQRYCHLVAGIVGEVAARIFGQTDERTTEYAHTLGQALQLTNIIRDVGEDAMRGRIYLPISELQQFDVKAHEINKREYSERFTALMRFQAERAHGLYDKALALLPNADRRAQKPGLMMASIYRTLLREIESENFQVLHQRISLTPLRKLWLVWKMQALGRM</sequence>
<dbReference type="InterPro" id="IPR019845">
    <property type="entry name" value="Squalene/phytoene_synthase_CS"/>
</dbReference>
<protein>
    <submittedName>
        <fullName evidence="2">Squalene synthase HpnD</fullName>
        <ecNumber evidence="2">2.5.1.21</ecNumber>
    </submittedName>
</protein>
<dbReference type="SFLD" id="SFLDG01212">
    <property type="entry name" value="Phytoene_synthase_like"/>
    <property type="match status" value="1"/>
</dbReference>
<organism evidence="2 3">
    <name type="scientific">Comamonas testosteroni</name>
    <name type="common">Pseudomonas testosteroni</name>
    <dbReference type="NCBI Taxonomy" id="285"/>
    <lineage>
        <taxon>Bacteria</taxon>
        <taxon>Pseudomonadati</taxon>
        <taxon>Pseudomonadota</taxon>
        <taxon>Betaproteobacteria</taxon>
        <taxon>Burkholderiales</taxon>
        <taxon>Comamonadaceae</taxon>
        <taxon>Comamonas</taxon>
    </lineage>
</organism>
<gene>
    <name evidence="2" type="primary">hpnD</name>
    <name evidence="2" type="ORF">DZC30_11575</name>
</gene>
<dbReference type="Proteomes" id="UP000261948">
    <property type="component" value="Unassembled WGS sequence"/>
</dbReference>
<dbReference type="SFLD" id="SFLDG01018">
    <property type="entry name" value="Squalene/Phytoene_Synthase_Lik"/>
    <property type="match status" value="1"/>
</dbReference>